<dbReference type="AlphaFoldDB" id="A0A0N5AHH7"/>
<sequence>MDRYRPEPKCFFGLCHILISCKWIATLDLVMSIAVSAVLLELSLDNCFWIPPALCILAVVFMIILYIYGLFKENDNCFIVAGRQYCFNHRLDALFAFALFYNNLSKSH</sequence>
<reference evidence="3" key="1">
    <citation type="submission" date="2017-02" db="UniProtKB">
        <authorList>
            <consortium name="WormBaseParasite"/>
        </authorList>
    </citation>
    <scope>IDENTIFICATION</scope>
</reference>
<evidence type="ECO:0000256" key="1">
    <source>
        <dbReference type="SAM" id="Phobius"/>
    </source>
</evidence>
<evidence type="ECO:0000313" key="3">
    <source>
        <dbReference type="WBParaSite" id="SMUV_0000382901-mRNA-1"/>
    </source>
</evidence>
<dbReference type="PROSITE" id="PS51257">
    <property type="entry name" value="PROKAR_LIPOPROTEIN"/>
    <property type="match status" value="1"/>
</dbReference>
<protein>
    <submittedName>
        <fullName evidence="3">MARVEL domain-containing protein</fullName>
    </submittedName>
</protein>
<keyword evidence="1" id="KW-0472">Membrane</keyword>
<accession>A0A0N5AHH7</accession>
<feature type="transmembrane region" description="Helical" evidence="1">
    <location>
        <begin position="49"/>
        <end position="71"/>
    </location>
</feature>
<keyword evidence="2" id="KW-1185">Reference proteome</keyword>
<dbReference type="WBParaSite" id="SMUV_0000382901-mRNA-1">
    <property type="protein sequence ID" value="SMUV_0000382901-mRNA-1"/>
    <property type="gene ID" value="SMUV_0000382901"/>
</dbReference>
<dbReference type="Proteomes" id="UP000046393">
    <property type="component" value="Unplaced"/>
</dbReference>
<keyword evidence="1" id="KW-1133">Transmembrane helix</keyword>
<evidence type="ECO:0000313" key="2">
    <source>
        <dbReference type="Proteomes" id="UP000046393"/>
    </source>
</evidence>
<organism evidence="2 3">
    <name type="scientific">Syphacia muris</name>
    <dbReference type="NCBI Taxonomy" id="451379"/>
    <lineage>
        <taxon>Eukaryota</taxon>
        <taxon>Metazoa</taxon>
        <taxon>Ecdysozoa</taxon>
        <taxon>Nematoda</taxon>
        <taxon>Chromadorea</taxon>
        <taxon>Rhabditida</taxon>
        <taxon>Spirurina</taxon>
        <taxon>Oxyuridomorpha</taxon>
        <taxon>Oxyuroidea</taxon>
        <taxon>Oxyuridae</taxon>
        <taxon>Syphacia</taxon>
    </lineage>
</organism>
<feature type="transmembrane region" description="Helical" evidence="1">
    <location>
        <begin position="12"/>
        <end position="37"/>
    </location>
</feature>
<proteinExistence type="predicted"/>
<name>A0A0N5AHH7_9BILA</name>
<keyword evidence="1" id="KW-0812">Transmembrane</keyword>